<dbReference type="InterPro" id="IPR018114">
    <property type="entry name" value="TRYPSIN_HIS"/>
</dbReference>
<dbReference type="InterPro" id="IPR001314">
    <property type="entry name" value="Peptidase_S1A"/>
</dbReference>
<dbReference type="PROSITE" id="PS00135">
    <property type="entry name" value="TRYPSIN_SER"/>
    <property type="match status" value="1"/>
</dbReference>
<evidence type="ECO:0000313" key="5">
    <source>
        <dbReference type="Proteomes" id="UP000694867"/>
    </source>
</evidence>
<feature type="chain" id="PRO_5042495663" evidence="3">
    <location>
        <begin position="20"/>
        <end position="295"/>
    </location>
</feature>
<evidence type="ECO:0000256" key="2">
    <source>
        <dbReference type="RuleBase" id="RU363034"/>
    </source>
</evidence>
<feature type="signal peptide" evidence="3">
    <location>
        <begin position="1"/>
        <end position="19"/>
    </location>
</feature>
<dbReference type="PANTHER" id="PTHR24252">
    <property type="entry name" value="ACROSIN-RELATED"/>
    <property type="match status" value="1"/>
</dbReference>
<reference evidence="6" key="1">
    <citation type="submission" date="2025-08" db="UniProtKB">
        <authorList>
            <consortium name="RefSeq"/>
        </authorList>
    </citation>
    <scope>IDENTIFICATION</scope>
</reference>
<dbReference type="GO" id="GO:0006508">
    <property type="term" value="P:proteolysis"/>
    <property type="evidence" value="ECO:0007669"/>
    <property type="project" value="UniProtKB-KW"/>
</dbReference>
<dbReference type="InterPro" id="IPR043504">
    <property type="entry name" value="Peptidase_S1_PA_chymotrypsin"/>
</dbReference>
<feature type="domain" description="Peptidase S1" evidence="4">
    <location>
        <begin position="32"/>
        <end position="289"/>
    </location>
</feature>
<dbReference type="SUPFAM" id="SSF50494">
    <property type="entry name" value="Trypsin-like serine proteases"/>
    <property type="match status" value="1"/>
</dbReference>
<dbReference type="Gene3D" id="2.40.10.10">
    <property type="entry name" value="Trypsin-like serine proteases"/>
    <property type="match status" value="1"/>
</dbReference>
<dbReference type="InterPro" id="IPR001254">
    <property type="entry name" value="Trypsin_dom"/>
</dbReference>
<dbReference type="SMART" id="SM00020">
    <property type="entry name" value="Tryp_SPc"/>
    <property type="match status" value="1"/>
</dbReference>
<dbReference type="AlphaFoldDB" id="A0AAJ6VYU3"/>
<dbReference type="Proteomes" id="UP000694867">
    <property type="component" value="Unplaced"/>
</dbReference>
<sequence length="295" mass="32424">MVESMRYLIAFGFLATAVGQECGVPNDASAYIVGGDAARRLEFPWQISLQKFENGVWSHTCGGSIIDKNWVLTAAHCVDYRFQGLEPLRVVAGEHDLTKNEGTEIYFAVNRRRGDIAIHPQWDSDIVDYDYALIQLDRPLNFTGAQSRLAPICLPTPADATTFDGMTCVGSGWGVTKRNGDKRHVPALLQKVVFKIPPHQRCVAAWLRGGVLGGAVRLTPRHICAASVQGEDHGVCNGDSGGPLQCFTKNNRWTLAGVASFVKYCGSAAYPDVYARTTLALDWIERVKRVRTRNA</sequence>
<keyword evidence="3" id="KW-0732">Signal</keyword>
<accession>A0AAJ6VYU3</accession>
<dbReference type="InterPro" id="IPR033116">
    <property type="entry name" value="TRYPSIN_SER"/>
</dbReference>
<evidence type="ECO:0000256" key="1">
    <source>
        <dbReference type="ARBA" id="ARBA00023157"/>
    </source>
</evidence>
<gene>
    <name evidence="6" type="primary">LOC100903325</name>
</gene>
<evidence type="ECO:0000256" key="3">
    <source>
        <dbReference type="SAM" id="SignalP"/>
    </source>
</evidence>
<name>A0AAJ6VYU3_9ACAR</name>
<dbReference type="GeneID" id="100903325"/>
<keyword evidence="2" id="KW-0378">Hydrolase</keyword>
<dbReference type="CDD" id="cd00190">
    <property type="entry name" value="Tryp_SPc"/>
    <property type="match status" value="1"/>
</dbReference>
<protein>
    <submittedName>
        <fullName evidence="6">Chymotrypsin B isoform X1</fullName>
    </submittedName>
</protein>
<dbReference type="PROSITE" id="PS50240">
    <property type="entry name" value="TRYPSIN_DOM"/>
    <property type="match status" value="1"/>
</dbReference>
<keyword evidence="1" id="KW-1015">Disulfide bond</keyword>
<keyword evidence="2" id="KW-0720">Serine protease</keyword>
<dbReference type="RefSeq" id="XP_003745240.1">
    <property type="nucleotide sequence ID" value="XM_003745192.2"/>
</dbReference>
<dbReference type="PRINTS" id="PR00722">
    <property type="entry name" value="CHYMOTRYPSIN"/>
</dbReference>
<organism evidence="5 6">
    <name type="scientific">Galendromus occidentalis</name>
    <name type="common">western predatory mite</name>
    <dbReference type="NCBI Taxonomy" id="34638"/>
    <lineage>
        <taxon>Eukaryota</taxon>
        <taxon>Metazoa</taxon>
        <taxon>Ecdysozoa</taxon>
        <taxon>Arthropoda</taxon>
        <taxon>Chelicerata</taxon>
        <taxon>Arachnida</taxon>
        <taxon>Acari</taxon>
        <taxon>Parasitiformes</taxon>
        <taxon>Mesostigmata</taxon>
        <taxon>Gamasina</taxon>
        <taxon>Phytoseioidea</taxon>
        <taxon>Phytoseiidae</taxon>
        <taxon>Typhlodrominae</taxon>
        <taxon>Galendromus</taxon>
    </lineage>
</organism>
<keyword evidence="2" id="KW-0645">Protease</keyword>
<dbReference type="GO" id="GO:0004252">
    <property type="term" value="F:serine-type endopeptidase activity"/>
    <property type="evidence" value="ECO:0007669"/>
    <property type="project" value="InterPro"/>
</dbReference>
<evidence type="ECO:0000259" key="4">
    <source>
        <dbReference type="PROSITE" id="PS50240"/>
    </source>
</evidence>
<dbReference type="PROSITE" id="PS00134">
    <property type="entry name" value="TRYPSIN_HIS"/>
    <property type="match status" value="1"/>
</dbReference>
<dbReference type="KEGG" id="goe:100903325"/>
<evidence type="ECO:0000313" key="6">
    <source>
        <dbReference type="RefSeq" id="XP_003745240.1"/>
    </source>
</evidence>
<keyword evidence="5" id="KW-1185">Reference proteome</keyword>
<dbReference type="PANTHER" id="PTHR24252:SF7">
    <property type="entry name" value="HYALIN"/>
    <property type="match status" value="1"/>
</dbReference>
<dbReference type="FunFam" id="2.40.10.10:FF:000004">
    <property type="entry name" value="Tryptase gamma 1"/>
    <property type="match status" value="1"/>
</dbReference>
<dbReference type="InterPro" id="IPR009003">
    <property type="entry name" value="Peptidase_S1_PA"/>
</dbReference>
<proteinExistence type="predicted"/>
<dbReference type="Pfam" id="PF00089">
    <property type="entry name" value="Trypsin"/>
    <property type="match status" value="1"/>
</dbReference>